<dbReference type="AlphaFoldDB" id="A0A0A9CB01"/>
<accession>A0A0A9CB01</accession>
<proteinExistence type="predicted"/>
<evidence type="ECO:0000313" key="1">
    <source>
        <dbReference type="EMBL" id="JAD72766.1"/>
    </source>
</evidence>
<name>A0A0A9CB01_ARUDO</name>
<reference evidence="1" key="1">
    <citation type="submission" date="2014-09" db="EMBL/GenBank/DDBJ databases">
        <authorList>
            <person name="Magalhaes I.L.F."/>
            <person name="Oliveira U."/>
            <person name="Santos F.R."/>
            <person name="Vidigal T.H.D.A."/>
            <person name="Brescovit A.D."/>
            <person name="Santos A.J."/>
        </authorList>
    </citation>
    <scope>NUCLEOTIDE SEQUENCE</scope>
    <source>
        <tissue evidence="1">Shoot tissue taken approximately 20 cm above the soil surface</tissue>
    </source>
</reference>
<sequence length="21" mass="2579">MLTTSTYYKRSYEHPKALNFK</sequence>
<organism evidence="1">
    <name type="scientific">Arundo donax</name>
    <name type="common">Giant reed</name>
    <name type="synonym">Donax arundinaceus</name>
    <dbReference type="NCBI Taxonomy" id="35708"/>
    <lineage>
        <taxon>Eukaryota</taxon>
        <taxon>Viridiplantae</taxon>
        <taxon>Streptophyta</taxon>
        <taxon>Embryophyta</taxon>
        <taxon>Tracheophyta</taxon>
        <taxon>Spermatophyta</taxon>
        <taxon>Magnoliopsida</taxon>
        <taxon>Liliopsida</taxon>
        <taxon>Poales</taxon>
        <taxon>Poaceae</taxon>
        <taxon>PACMAD clade</taxon>
        <taxon>Arundinoideae</taxon>
        <taxon>Arundineae</taxon>
        <taxon>Arundo</taxon>
    </lineage>
</organism>
<dbReference type="EMBL" id="GBRH01225129">
    <property type="protein sequence ID" value="JAD72766.1"/>
    <property type="molecule type" value="Transcribed_RNA"/>
</dbReference>
<protein>
    <submittedName>
        <fullName evidence="1">Uncharacterized protein</fullName>
    </submittedName>
</protein>
<reference evidence="1" key="2">
    <citation type="journal article" date="2015" name="Data Brief">
        <title>Shoot transcriptome of the giant reed, Arundo donax.</title>
        <authorList>
            <person name="Barrero R.A."/>
            <person name="Guerrero F.D."/>
            <person name="Moolhuijzen P."/>
            <person name="Goolsby J.A."/>
            <person name="Tidwell J."/>
            <person name="Bellgard S.E."/>
            <person name="Bellgard M.I."/>
        </authorList>
    </citation>
    <scope>NUCLEOTIDE SEQUENCE</scope>
    <source>
        <tissue evidence="1">Shoot tissue taken approximately 20 cm above the soil surface</tissue>
    </source>
</reference>